<dbReference type="Gene3D" id="2.40.160.10">
    <property type="entry name" value="Porin"/>
    <property type="match status" value="1"/>
</dbReference>
<evidence type="ECO:0000259" key="2">
    <source>
        <dbReference type="Pfam" id="PF13609"/>
    </source>
</evidence>
<reference evidence="3" key="1">
    <citation type="submission" date="2022-07" db="EMBL/GenBank/DDBJ databases">
        <authorList>
            <person name="Otstavnykh N."/>
            <person name="Isaeva M."/>
            <person name="Bystritskaya E."/>
        </authorList>
    </citation>
    <scope>NUCLEOTIDE SEQUENCE</scope>
    <source>
        <strain evidence="3">KCTC 52189</strain>
    </source>
</reference>
<evidence type="ECO:0000313" key="4">
    <source>
        <dbReference type="Proteomes" id="UP001226762"/>
    </source>
</evidence>
<dbReference type="GO" id="GO:0015288">
    <property type="term" value="F:porin activity"/>
    <property type="evidence" value="ECO:0007669"/>
    <property type="project" value="InterPro"/>
</dbReference>
<keyword evidence="1" id="KW-0732">Signal</keyword>
<dbReference type="InterPro" id="IPR033900">
    <property type="entry name" value="Gram_neg_porin_domain"/>
</dbReference>
<gene>
    <name evidence="3" type="ORF">NO357_13060</name>
</gene>
<feature type="chain" id="PRO_5042224529" evidence="1">
    <location>
        <begin position="21"/>
        <end position="283"/>
    </location>
</feature>
<protein>
    <submittedName>
        <fullName evidence="3">Porin</fullName>
    </submittedName>
</protein>
<dbReference type="Proteomes" id="UP001226762">
    <property type="component" value="Unassembled WGS sequence"/>
</dbReference>
<keyword evidence="4" id="KW-1185">Reference proteome</keyword>
<proteinExistence type="predicted"/>
<dbReference type="InterPro" id="IPR023614">
    <property type="entry name" value="Porin_dom_sf"/>
</dbReference>
<feature type="signal peptide" evidence="1">
    <location>
        <begin position="1"/>
        <end position="20"/>
    </location>
</feature>
<dbReference type="GO" id="GO:0016020">
    <property type="term" value="C:membrane"/>
    <property type="evidence" value="ECO:0007669"/>
    <property type="project" value="InterPro"/>
</dbReference>
<comment type="caution">
    <text evidence="3">The sequence shown here is derived from an EMBL/GenBank/DDBJ whole genome shotgun (WGS) entry which is preliminary data.</text>
</comment>
<sequence length="283" mass="29808">MKKTFLAVVIGGSLAAPAMADLRFDGYGWFGALYDDATDKTNTTSRLRLTLDGETQTDNGIELSFRLRVQADNGGLATFNGARFGLRSGPLRLQLGNVAGAIDSMPGLSGVEPGLTDLTGQTAALRADFDEYDNTGPGRNGVAVRYSQGQVQVSLSHSNTGGVRRTAGHVAYFAGPGGLAIGYQVSDRAADDDLVVLVYRHRFEWGEASLFSAREQAGNVFGASALWEGSETTSLLASASVDNGREQYGVGIAHDLGSSAFLETGIASDMGNVTADFGVRFEF</sequence>
<evidence type="ECO:0000256" key="1">
    <source>
        <dbReference type="SAM" id="SignalP"/>
    </source>
</evidence>
<evidence type="ECO:0000313" key="3">
    <source>
        <dbReference type="EMBL" id="MDQ2090833.1"/>
    </source>
</evidence>
<dbReference type="EMBL" id="JANHAX010000003">
    <property type="protein sequence ID" value="MDQ2090833.1"/>
    <property type="molecule type" value="Genomic_DNA"/>
</dbReference>
<reference evidence="3" key="2">
    <citation type="submission" date="2023-02" db="EMBL/GenBank/DDBJ databases">
        <title>'Rhodoalgimonas zhirmunskyi' gen. nov., isolated from a red alga.</title>
        <authorList>
            <person name="Nedashkovskaya O.I."/>
            <person name="Otstavnykh N.Y."/>
            <person name="Bystritskaya E.P."/>
            <person name="Balabanova L.A."/>
            <person name="Isaeva M.P."/>
        </authorList>
    </citation>
    <scope>NUCLEOTIDE SEQUENCE</scope>
    <source>
        <strain evidence="3">KCTC 52189</strain>
    </source>
</reference>
<dbReference type="AlphaFoldDB" id="A0AAE3WE47"/>
<dbReference type="Pfam" id="PF13609">
    <property type="entry name" value="Porin_4"/>
    <property type="match status" value="1"/>
</dbReference>
<organism evidence="3 4">
    <name type="scientific">Marimonas arenosa</name>
    <dbReference type="NCBI Taxonomy" id="1795305"/>
    <lineage>
        <taxon>Bacteria</taxon>
        <taxon>Pseudomonadati</taxon>
        <taxon>Pseudomonadota</taxon>
        <taxon>Alphaproteobacteria</taxon>
        <taxon>Rhodobacterales</taxon>
        <taxon>Paracoccaceae</taxon>
        <taxon>Marimonas</taxon>
    </lineage>
</organism>
<dbReference type="RefSeq" id="WP_306736101.1">
    <property type="nucleotide sequence ID" value="NZ_JANHAX010000003.1"/>
</dbReference>
<name>A0AAE3WE47_9RHOB</name>
<feature type="domain" description="Porin" evidence="2">
    <location>
        <begin position="10"/>
        <end position="267"/>
    </location>
</feature>
<accession>A0AAE3WE47</accession>
<dbReference type="SUPFAM" id="SSF56935">
    <property type="entry name" value="Porins"/>
    <property type="match status" value="1"/>
</dbReference>